<feature type="compositionally biased region" description="Low complexity" evidence="2">
    <location>
        <begin position="141"/>
        <end position="156"/>
    </location>
</feature>
<feature type="region of interest" description="Disordered" evidence="2">
    <location>
        <begin position="113"/>
        <end position="157"/>
    </location>
</feature>
<dbReference type="OMA" id="HNDPKCT"/>
<sequence length="379" mass="42468">MQHSSSFIDFDLRRSNFQMEEGKENSFLCKYCYKTFPSGKALGGHIRIHTNENSVGYNGNKKKRLVDQRKMMAQKHKQQQQVGCRECGRVFVSLKALRGHMACHGEVKKMLMDDNSQSDTESETSSAPMRKRSKRVVMKQSNSESLSNGSSSFGSEIDQERRDGAYNLMMLSSDSSSFKKRRNMVMNSLGESSDNNSAIVENKSSSGDEFKIMNVKNAVDDQWRSADDDGVSLCDSDGSDSDYFMNGPSKSESDISVDRNTGFGSGFNNSLIRFRNSNEGGTKYELSKSKRALFSYETDSCADTNSKIHHRFKDSKSSMVKKEGGEKVKSKGHECPICFRMFKSGQALGGHKRSHSIANHAAEMRNQIDLYLPVSDTDE</sequence>
<dbReference type="EMBL" id="CP002684">
    <property type="protein sequence ID" value="ANM61150.1"/>
    <property type="molecule type" value="Genomic_DNA"/>
</dbReference>
<dbReference type="InParanoid" id="A0A1P8AWZ4"/>
<evidence type="ECO:0000256" key="2">
    <source>
        <dbReference type="SAM" id="MobiDB-lite"/>
    </source>
</evidence>
<dbReference type="GeneID" id="839199"/>
<evidence type="ECO:0000313" key="4">
    <source>
        <dbReference type="Araport" id="AT1G26590"/>
    </source>
</evidence>
<name>A0A1P8AWZ4_ARATH</name>
<dbReference type="STRING" id="3702.A0A1P8AWZ4"/>
<dbReference type="PANTHER" id="PTHR46869">
    <property type="entry name" value="C2H2-LIKE ZINC FINGER PROTEIN"/>
    <property type="match status" value="1"/>
</dbReference>
<dbReference type="Proteomes" id="UP000006548">
    <property type="component" value="Chromosome 1"/>
</dbReference>
<feature type="domain" description="C2H2-type" evidence="3">
    <location>
        <begin position="27"/>
        <end position="54"/>
    </location>
</feature>
<protein>
    <submittedName>
        <fullName evidence="5">C2H2-like zinc finger protein</fullName>
    </submittedName>
</protein>
<dbReference type="PANTHER" id="PTHR46869:SF1">
    <property type="entry name" value="C2H2-LIKE ZINC FINGER PROTEIN"/>
    <property type="match status" value="1"/>
</dbReference>
<keyword evidence="1" id="KW-0862">Zinc</keyword>
<evidence type="ECO:0000313" key="6">
    <source>
        <dbReference type="Proteomes" id="UP000006548"/>
    </source>
</evidence>
<dbReference type="GO" id="GO:0008270">
    <property type="term" value="F:zinc ion binding"/>
    <property type="evidence" value="ECO:0007669"/>
    <property type="project" value="UniProtKB-KW"/>
</dbReference>
<organism evidence="5 6">
    <name type="scientific">Arabidopsis thaliana</name>
    <name type="common">Mouse-ear cress</name>
    <dbReference type="NCBI Taxonomy" id="3702"/>
    <lineage>
        <taxon>Eukaryota</taxon>
        <taxon>Viridiplantae</taxon>
        <taxon>Streptophyta</taxon>
        <taxon>Embryophyta</taxon>
        <taxon>Tracheophyta</taxon>
        <taxon>Spermatophyta</taxon>
        <taxon>Magnoliopsida</taxon>
        <taxon>eudicotyledons</taxon>
        <taxon>Gunneridae</taxon>
        <taxon>Pentapetalae</taxon>
        <taxon>rosids</taxon>
        <taxon>malvids</taxon>
        <taxon>Brassicales</taxon>
        <taxon>Brassicaceae</taxon>
        <taxon>Camelineae</taxon>
        <taxon>Arabidopsis</taxon>
    </lineage>
</organism>
<dbReference type="SUPFAM" id="SSF57667">
    <property type="entry name" value="beta-beta-alpha zinc fingers"/>
    <property type="match status" value="2"/>
</dbReference>
<keyword evidence="6" id="KW-1185">Reference proteome</keyword>
<dbReference type="PROSITE" id="PS50157">
    <property type="entry name" value="ZINC_FINGER_C2H2_2"/>
    <property type="match status" value="3"/>
</dbReference>
<dbReference type="Pfam" id="PF13912">
    <property type="entry name" value="zf-C2H2_6"/>
    <property type="match status" value="3"/>
</dbReference>
<evidence type="ECO:0000259" key="3">
    <source>
        <dbReference type="PROSITE" id="PS50157"/>
    </source>
</evidence>
<gene>
    <name evidence="4 5" type="ordered locus">At1g26590</name>
    <name evidence="5" type="ORF">T1K7.4</name>
    <name evidence="5" type="ORF">T1K7_4</name>
</gene>
<feature type="domain" description="C2H2-type" evidence="3">
    <location>
        <begin position="333"/>
        <end position="356"/>
    </location>
</feature>
<accession>A0A1P8AWZ4</accession>
<dbReference type="InterPro" id="IPR013087">
    <property type="entry name" value="Znf_C2H2_type"/>
</dbReference>
<dbReference type="Gene3D" id="3.30.160.60">
    <property type="entry name" value="Classic Zinc Finger"/>
    <property type="match status" value="1"/>
</dbReference>
<keyword evidence="1" id="KW-0863">Zinc-finger</keyword>
<evidence type="ECO:0000256" key="1">
    <source>
        <dbReference type="PROSITE-ProRule" id="PRU00042"/>
    </source>
</evidence>
<dbReference type="GO" id="GO:0006355">
    <property type="term" value="P:regulation of DNA-templated transcription"/>
    <property type="evidence" value="ECO:0000304"/>
    <property type="project" value="TAIR"/>
</dbReference>
<dbReference type="GO" id="GO:0003700">
    <property type="term" value="F:DNA-binding transcription factor activity"/>
    <property type="evidence" value="ECO:0000250"/>
    <property type="project" value="TAIR"/>
</dbReference>
<feature type="compositionally biased region" description="Polar residues" evidence="2">
    <location>
        <begin position="114"/>
        <end position="127"/>
    </location>
</feature>
<dbReference type="PROSITE" id="PS00028">
    <property type="entry name" value="ZINC_FINGER_C2H2_1"/>
    <property type="match status" value="3"/>
</dbReference>
<keyword evidence="1" id="KW-0479">Metal-binding</keyword>
<evidence type="ECO:0000313" key="5">
    <source>
        <dbReference type="EMBL" id="ANM61150.1"/>
    </source>
</evidence>
<dbReference type="SMART" id="SM00355">
    <property type="entry name" value="ZnF_C2H2"/>
    <property type="match status" value="3"/>
</dbReference>
<reference evidence="6" key="2">
    <citation type="journal article" date="2017" name="Plant J.">
        <title>Araport11: a complete reannotation of the Arabidopsis thaliana reference genome.</title>
        <authorList>
            <person name="Cheng C.Y."/>
            <person name="Krishnakumar V."/>
            <person name="Chan A.P."/>
            <person name="Thibaud-Nissen F."/>
            <person name="Schobel S."/>
            <person name="Town C.D."/>
        </authorList>
    </citation>
    <scope>GENOME REANNOTATION</scope>
    <source>
        <strain evidence="6">cv. Columbia</strain>
    </source>
</reference>
<proteinExistence type="predicted"/>
<reference evidence="5 6" key="1">
    <citation type="journal article" date="2000" name="Nature">
        <title>Sequence and analysis of chromosome 1 of the plant Arabidopsis thaliana.</title>
        <authorList>
            <person name="Theologis A."/>
            <person name="Ecker J.R."/>
            <person name="Palm C.J."/>
            <person name="Federspiel N.A."/>
            <person name="Kaul S."/>
            <person name="White O."/>
            <person name="Alonso J."/>
            <person name="Altafi H."/>
            <person name="Araujo R."/>
            <person name="Bowman C.L."/>
            <person name="Brooks S.Y."/>
            <person name="Buehler E."/>
            <person name="Chan A."/>
            <person name="Chao Q."/>
            <person name="Chen H."/>
            <person name="Cheuk R.F."/>
            <person name="Chin C.W."/>
            <person name="Chung M.K."/>
            <person name="Conn L."/>
            <person name="Conway A.B."/>
            <person name="Conway A.R."/>
            <person name="Creasy T.H."/>
            <person name="Dewar K."/>
            <person name="Dunn P."/>
            <person name="Etgu P."/>
            <person name="Feldblyum T.V."/>
            <person name="Feng J."/>
            <person name="Fong B."/>
            <person name="Fujii C.Y."/>
            <person name="Gill J.E."/>
            <person name="Goldsmith A.D."/>
            <person name="Haas B."/>
            <person name="Hansen N.F."/>
            <person name="Hughes B."/>
            <person name="Huizar L."/>
            <person name="Hunter J.L."/>
            <person name="Jenkins J."/>
            <person name="Johnson-Hopson C."/>
            <person name="Khan S."/>
            <person name="Khaykin E."/>
            <person name="Kim C.J."/>
            <person name="Koo H.L."/>
            <person name="Kremenetskaia I."/>
            <person name="Kurtz D.B."/>
            <person name="Kwan A."/>
            <person name="Lam B."/>
            <person name="Langin-Hooper S."/>
            <person name="Lee A."/>
            <person name="Lee J.M."/>
            <person name="Lenz C.A."/>
            <person name="Li J.H."/>
            <person name="Li Y."/>
            <person name="Lin X."/>
            <person name="Liu S.X."/>
            <person name="Liu Z.A."/>
            <person name="Luros J.S."/>
            <person name="Maiti R."/>
            <person name="Marziali A."/>
            <person name="Militscher J."/>
            <person name="Miranda M."/>
            <person name="Nguyen M."/>
            <person name="Nierman W.C."/>
            <person name="Osborne B.I."/>
            <person name="Pai G."/>
            <person name="Peterson J."/>
            <person name="Pham P.K."/>
            <person name="Rizzo M."/>
            <person name="Rooney T."/>
            <person name="Rowley D."/>
            <person name="Sakano H."/>
            <person name="Salzberg S.L."/>
            <person name="Schwartz J.R."/>
            <person name="Shinn P."/>
            <person name="Southwick A.M."/>
            <person name="Sun H."/>
            <person name="Tallon L.J."/>
            <person name="Tambunga G."/>
            <person name="Toriumi M.J."/>
            <person name="Town C.D."/>
            <person name="Utterback T."/>
            <person name="Van Aken S."/>
            <person name="Vaysberg M."/>
            <person name="Vysotskaia V.S."/>
            <person name="Walker M."/>
            <person name="Wu D."/>
            <person name="Yu G."/>
            <person name="Fraser C.M."/>
            <person name="Venter J.C."/>
            <person name="Davis R.W."/>
        </authorList>
    </citation>
    <scope>NUCLEOTIDE SEQUENCE [LARGE SCALE GENOMIC DNA]</scope>
    <source>
        <strain evidence="6">cv. Columbia</strain>
    </source>
</reference>
<dbReference type="TAIR" id="AT1G26590"/>
<feature type="domain" description="C2H2-type" evidence="3">
    <location>
        <begin position="82"/>
        <end position="109"/>
    </location>
</feature>
<dbReference type="AlphaFoldDB" id="A0A1P8AWZ4"/>
<dbReference type="ExpressionAtlas" id="A0A1P8AWZ4">
    <property type="expression patterns" value="baseline and differential"/>
</dbReference>
<dbReference type="InterPro" id="IPR036236">
    <property type="entry name" value="Znf_C2H2_sf"/>
</dbReference>
<dbReference type="Araport" id="AT1G26590"/>